<comment type="caution">
    <text evidence="4">The sequence shown here is derived from an EMBL/GenBank/DDBJ whole genome shotgun (WGS) entry which is preliminary data.</text>
</comment>
<dbReference type="SUPFAM" id="SSF48431">
    <property type="entry name" value="Lipovitellin-phosvitin complex, superhelical domain"/>
    <property type="match status" value="1"/>
</dbReference>
<dbReference type="InterPro" id="IPR011030">
    <property type="entry name" value="Lipovitellin_superhlx_dom"/>
</dbReference>
<accession>A0AAW0W3Z1</accession>
<feature type="domain" description="Vitellogenin" evidence="3">
    <location>
        <begin position="3"/>
        <end position="115"/>
    </location>
</feature>
<keyword evidence="1" id="KW-1015">Disulfide bond</keyword>
<organism evidence="4 5">
    <name type="scientific">Cherax quadricarinatus</name>
    <name type="common">Australian red claw crayfish</name>
    <dbReference type="NCBI Taxonomy" id="27406"/>
    <lineage>
        <taxon>Eukaryota</taxon>
        <taxon>Metazoa</taxon>
        <taxon>Ecdysozoa</taxon>
        <taxon>Arthropoda</taxon>
        <taxon>Crustacea</taxon>
        <taxon>Multicrustacea</taxon>
        <taxon>Malacostraca</taxon>
        <taxon>Eumalacostraca</taxon>
        <taxon>Eucarida</taxon>
        <taxon>Decapoda</taxon>
        <taxon>Pleocyemata</taxon>
        <taxon>Astacidea</taxon>
        <taxon>Parastacoidea</taxon>
        <taxon>Parastacidae</taxon>
        <taxon>Cherax</taxon>
    </lineage>
</organism>
<dbReference type="Pfam" id="PF01347">
    <property type="entry name" value="Vitellogenin_N"/>
    <property type="match status" value="1"/>
</dbReference>
<sequence>NEGVATNAPRLFLDLVQVLRHLDFHELWAITEQRKWGPERSVFEDALPMVGTGASVGVMRDLMVQHQVNDIITNTWLTSLSFIPRPDLDTIVEAAPLLESRPVPADAFLGVSSLV</sequence>
<evidence type="ECO:0000313" key="5">
    <source>
        <dbReference type="Proteomes" id="UP001445076"/>
    </source>
</evidence>
<dbReference type="Proteomes" id="UP001445076">
    <property type="component" value="Unassembled WGS sequence"/>
</dbReference>
<evidence type="ECO:0000256" key="1">
    <source>
        <dbReference type="ARBA" id="ARBA00023157"/>
    </source>
</evidence>
<dbReference type="InterPro" id="IPR001747">
    <property type="entry name" value="Vitellogenin_N"/>
</dbReference>
<dbReference type="PANTHER" id="PTHR23345">
    <property type="entry name" value="VITELLOGENIN-RELATED"/>
    <property type="match status" value="1"/>
</dbReference>
<dbReference type="PANTHER" id="PTHR23345:SF15">
    <property type="entry name" value="VITELLOGENIN 1-RELATED"/>
    <property type="match status" value="1"/>
</dbReference>
<dbReference type="GO" id="GO:0005319">
    <property type="term" value="F:lipid transporter activity"/>
    <property type="evidence" value="ECO:0007669"/>
    <property type="project" value="InterPro"/>
</dbReference>
<evidence type="ECO:0000259" key="3">
    <source>
        <dbReference type="Pfam" id="PF01347"/>
    </source>
</evidence>
<dbReference type="InterPro" id="IPR050733">
    <property type="entry name" value="Vitellogenin/Apolipophorin"/>
</dbReference>
<keyword evidence="5" id="KW-1185">Reference proteome</keyword>
<dbReference type="EMBL" id="JARKIK010000086">
    <property type="protein sequence ID" value="KAK8724158.1"/>
    <property type="molecule type" value="Genomic_DNA"/>
</dbReference>
<keyword evidence="2" id="KW-0325">Glycoprotein</keyword>
<gene>
    <name evidence="4" type="ORF">OTU49_011243</name>
</gene>
<dbReference type="Gene3D" id="1.25.10.20">
    <property type="entry name" value="Vitellinogen, superhelical"/>
    <property type="match status" value="1"/>
</dbReference>
<evidence type="ECO:0000256" key="2">
    <source>
        <dbReference type="ARBA" id="ARBA00023180"/>
    </source>
</evidence>
<evidence type="ECO:0000313" key="4">
    <source>
        <dbReference type="EMBL" id="KAK8724158.1"/>
    </source>
</evidence>
<feature type="non-terminal residue" evidence="4">
    <location>
        <position position="115"/>
    </location>
</feature>
<reference evidence="4 5" key="1">
    <citation type="journal article" date="2024" name="BMC Genomics">
        <title>Genome assembly of redclaw crayfish (Cherax quadricarinatus) provides insights into its immune adaptation and hypoxia tolerance.</title>
        <authorList>
            <person name="Liu Z."/>
            <person name="Zheng J."/>
            <person name="Li H."/>
            <person name="Fang K."/>
            <person name="Wang S."/>
            <person name="He J."/>
            <person name="Zhou D."/>
            <person name="Weng S."/>
            <person name="Chi M."/>
            <person name="Gu Z."/>
            <person name="He J."/>
            <person name="Li F."/>
            <person name="Wang M."/>
        </authorList>
    </citation>
    <scope>NUCLEOTIDE SEQUENCE [LARGE SCALE GENOMIC DNA]</scope>
    <source>
        <strain evidence="4">ZL_2023a</strain>
    </source>
</reference>
<protein>
    <recommendedName>
        <fullName evidence="3">Vitellogenin domain-containing protein</fullName>
    </recommendedName>
</protein>
<feature type="non-terminal residue" evidence="4">
    <location>
        <position position="1"/>
    </location>
</feature>
<name>A0AAW0W3Z1_CHEQU</name>
<proteinExistence type="predicted"/>
<dbReference type="AlphaFoldDB" id="A0AAW0W3Z1"/>